<dbReference type="eggNOG" id="ENOG5032R1C">
    <property type="taxonomic scope" value="Bacteria"/>
</dbReference>
<accession>A0A0P7XS34</accession>
<protein>
    <submittedName>
        <fullName evidence="1">Uncharacterized protein</fullName>
    </submittedName>
</protein>
<dbReference type="EMBL" id="LJXT01000002">
    <property type="protein sequence ID" value="KPQ20102.1"/>
    <property type="molecule type" value="Genomic_DNA"/>
</dbReference>
<organism evidence="1 2">
    <name type="scientific">Algoriphagus marincola HL-49</name>
    <dbReference type="NCBI Taxonomy" id="1305737"/>
    <lineage>
        <taxon>Bacteria</taxon>
        <taxon>Pseudomonadati</taxon>
        <taxon>Bacteroidota</taxon>
        <taxon>Cytophagia</taxon>
        <taxon>Cytophagales</taxon>
        <taxon>Cyclobacteriaceae</taxon>
        <taxon>Algoriphagus</taxon>
    </lineage>
</organism>
<dbReference type="OrthoDB" id="880708at2"/>
<dbReference type="AlphaFoldDB" id="A0A0P7XS34"/>
<reference evidence="1 2" key="1">
    <citation type="submission" date="2015-09" db="EMBL/GenBank/DDBJ databases">
        <title>Identification and resolution of microdiversity through metagenomic sequencing of parallel consortia.</title>
        <authorList>
            <person name="Nelson W.C."/>
            <person name="Romine M.F."/>
            <person name="Lindemann S.R."/>
        </authorList>
    </citation>
    <scope>NUCLEOTIDE SEQUENCE [LARGE SCALE GENOMIC DNA]</scope>
    <source>
        <strain evidence="1">HL-49</strain>
    </source>
</reference>
<evidence type="ECO:0000313" key="1">
    <source>
        <dbReference type="EMBL" id="KPQ20102.1"/>
    </source>
</evidence>
<sequence>MISDFNDPELNGKYLGTISSDFIKISDVLKEAAYQVKSRGFSDFPIFPISKEMQPIGKLFLGKAEKNLEWNYFITYVDEFVQRKLIAEDALEDFKKAFKDPDEFCCLFVMDGAFTSFVYIPYPEE</sequence>
<name>A0A0P7XS34_9BACT</name>
<dbReference type="PATRIC" id="fig|1305737.6.peg.581"/>
<proteinExistence type="predicted"/>
<gene>
    <name evidence="1" type="ORF">HLUCCX10_00610</name>
</gene>
<dbReference type="Proteomes" id="UP000050421">
    <property type="component" value="Unassembled WGS sequence"/>
</dbReference>
<evidence type="ECO:0000313" key="2">
    <source>
        <dbReference type="Proteomes" id="UP000050421"/>
    </source>
</evidence>
<comment type="caution">
    <text evidence="1">The sequence shown here is derived from an EMBL/GenBank/DDBJ whole genome shotgun (WGS) entry which is preliminary data.</text>
</comment>
<dbReference type="STRING" id="1305737.GCA_000526355_00479"/>